<keyword evidence="4" id="KW-1185">Reference proteome</keyword>
<dbReference type="InterPro" id="IPR011608">
    <property type="entry name" value="PRD"/>
</dbReference>
<sequence length="282" mass="32493">MKILKILSNNAIVVRDDHGEISVALGKGIGFGKKPGDSADSRTFETQFLQKGNNVDNVYQQIFSKIPDDIIQVTRDIVAMTEKEFQILSPLSLLLTLSDHLYFAMTRSQNKIHLRSPLNWDLKVFYPKEYQLAEKAVQLINTTLSADLPEDEAAFISLHIISSHQNANIQDTMSSAELVKDILKIIKIQLKLQLNEKSLEFQRIVTHLKFFSLRMINRDYLSIGDDTIYTDIREKLTLSYHCAEKIKQWISLHHNYSMTLDEMMFLTIHIERLRESSLRGNP</sequence>
<dbReference type="Pfam" id="PF00874">
    <property type="entry name" value="PRD"/>
    <property type="match status" value="2"/>
</dbReference>
<keyword evidence="1" id="KW-0677">Repeat</keyword>
<dbReference type="EMBL" id="JPKR02000003">
    <property type="protein sequence ID" value="KGD72116.1"/>
    <property type="molecule type" value="Genomic_DNA"/>
</dbReference>
<dbReference type="Pfam" id="PF03123">
    <property type="entry name" value="CAT_RBD"/>
    <property type="match status" value="1"/>
</dbReference>
<dbReference type="Proteomes" id="UP000029577">
    <property type="component" value="Unassembled WGS sequence"/>
</dbReference>
<protein>
    <recommendedName>
        <fullName evidence="2">PRD domain-containing protein</fullName>
    </recommendedName>
</protein>
<dbReference type="GO" id="GO:0006355">
    <property type="term" value="P:regulation of DNA-templated transcription"/>
    <property type="evidence" value="ECO:0007669"/>
    <property type="project" value="InterPro"/>
</dbReference>
<evidence type="ECO:0000313" key="4">
    <source>
        <dbReference type="Proteomes" id="UP000029577"/>
    </source>
</evidence>
<accession>A0A095T5D5</accession>
<dbReference type="STRING" id="642227.HA49_15190"/>
<evidence type="ECO:0000256" key="1">
    <source>
        <dbReference type="ARBA" id="ARBA00022737"/>
    </source>
</evidence>
<comment type="caution">
    <text evidence="3">The sequence shown here is derived from an EMBL/GenBank/DDBJ whole genome shotgun (WGS) entry which is preliminary data.</text>
</comment>
<name>A0A095T5D5_9GAMM</name>
<feature type="domain" description="PRD" evidence="2">
    <location>
        <begin position="65"/>
        <end position="170"/>
    </location>
</feature>
<dbReference type="Gene3D" id="1.10.1790.10">
    <property type="entry name" value="PRD domain"/>
    <property type="match status" value="2"/>
</dbReference>
<dbReference type="InterPro" id="IPR036650">
    <property type="entry name" value="CAT_RNA-bd_dom_sf"/>
</dbReference>
<dbReference type="eggNOG" id="COG3711">
    <property type="taxonomic scope" value="Bacteria"/>
</dbReference>
<proteinExistence type="predicted"/>
<dbReference type="AlphaFoldDB" id="A0A095T5D5"/>
<evidence type="ECO:0000313" key="3">
    <source>
        <dbReference type="EMBL" id="KGD72116.1"/>
    </source>
</evidence>
<dbReference type="SUPFAM" id="SSF63520">
    <property type="entry name" value="PTS-regulatory domain, PRD"/>
    <property type="match status" value="2"/>
</dbReference>
<dbReference type="GO" id="GO:0003723">
    <property type="term" value="F:RNA binding"/>
    <property type="evidence" value="ECO:0007669"/>
    <property type="project" value="InterPro"/>
</dbReference>
<feature type="domain" description="PRD" evidence="2">
    <location>
        <begin position="171"/>
        <end position="280"/>
    </location>
</feature>
<dbReference type="SUPFAM" id="SSF50151">
    <property type="entry name" value="SacY-like RNA-binding domain"/>
    <property type="match status" value="1"/>
</dbReference>
<dbReference type="PANTHER" id="PTHR30185">
    <property type="entry name" value="CRYPTIC BETA-GLUCOSIDE BGL OPERON ANTITERMINATOR"/>
    <property type="match status" value="1"/>
</dbReference>
<dbReference type="PANTHER" id="PTHR30185:SF15">
    <property type="entry name" value="CRYPTIC BETA-GLUCOSIDE BGL OPERON ANTITERMINATOR"/>
    <property type="match status" value="1"/>
</dbReference>
<dbReference type="InterPro" id="IPR050661">
    <property type="entry name" value="BglG_antiterminators"/>
</dbReference>
<dbReference type="OrthoDB" id="9813552at2"/>
<dbReference type="SMART" id="SM01061">
    <property type="entry name" value="CAT_RBD"/>
    <property type="match status" value="1"/>
</dbReference>
<dbReference type="InterPro" id="IPR004341">
    <property type="entry name" value="CAT_RNA-bd_dom"/>
</dbReference>
<dbReference type="RefSeq" id="WP_038021376.1">
    <property type="nucleotide sequence ID" value="NZ_JPKR02000003.1"/>
</dbReference>
<dbReference type="Gene3D" id="2.30.24.10">
    <property type="entry name" value="CAT RNA-binding domain"/>
    <property type="match status" value="1"/>
</dbReference>
<dbReference type="PROSITE" id="PS51372">
    <property type="entry name" value="PRD_2"/>
    <property type="match status" value="2"/>
</dbReference>
<organism evidence="3 4">
    <name type="scientific">Tatumella morbirosei</name>
    <dbReference type="NCBI Taxonomy" id="642227"/>
    <lineage>
        <taxon>Bacteria</taxon>
        <taxon>Pseudomonadati</taxon>
        <taxon>Pseudomonadota</taxon>
        <taxon>Gammaproteobacteria</taxon>
        <taxon>Enterobacterales</taxon>
        <taxon>Erwiniaceae</taxon>
        <taxon>Tatumella</taxon>
    </lineage>
</organism>
<dbReference type="InterPro" id="IPR036634">
    <property type="entry name" value="PRD_sf"/>
</dbReference>
<gene>
    <name evidence="3" type="ORF">HA49_15190</name>
</gene>
<evidence type="ECO:0000259" key="2">
    <source>
        <dbReference type="PROSITE" id="PS51372"/>
    </source>
</evidence>
<reference evidence="3" key="1">
    <citation type="submission" date="2014-12" db="EMBL/GenBank/DDBJ databases">
        <title>The draft genome of the Tatumella morbirosei type strain, LMG23360T isolated from pineapple rot.</title>
        <authorList>
            <person name="Smits T.H."/>
            <person name="Palmer M."/>
            <person name="Venter S.N."/>
            <person name="Duffy B."/>
            <person name="Steenkamp E.T."/>
            <person name="Chan W.Y."/>
            <person name="Coutinho T.A."/>
            <person name="Coetzee M.P."/>
            <person name="De Maayer P."/>
        </authorList>
    </citation>
    <scope>NUCLEOTIDE SEQUENCE [LARGE SCALE GENOMIC DNA]</scope>
    <source>
        <strain evidence="3">LMG 23360</strain>
    </source>
</reference>